<reference evidence="1 2" key="1">
    <citation type="journal article" date="2018" name="Front. Plant Sci.">
        <title>Red Clover (Trifolium pratense) and Zigzag Clover (T. medium) - A Picture of Genomic Similarities and Differences.</title>
        <authorList>
            <person name="Dluhosova J."/>
            <person name="Istvanek J."/>
            <person name="Nedelnik J."/>
            <person name="Repkova J."/>
        </authorList>
    </citation>
    <scope>NUCLEOTIDE SEQUENCE [LARGE SCALE GENOMIC DNA]</scope>
    <source>
        <strain evidence="2">cv. 10/8</strain>
        <tissue evidence="1">Leaf</tissue>
    </source>
</reference>
<name>A0A392V1Z6_9FABA</name>
<dbReference type="EMBL" id="LXQA011040631">
    <property type="protein sequence ID" value="MCI82324.1"/>
    <property type="molecule type" value="Genomic_DNA"/>
</dbReference>
<protein>
    <submittedName>
        <fullName evidence="1">Uncharacterized protein</fullName>
    </submittedName>
</protein>
<sequence>MTAYNYNTAVMTNYDYASEQAQTGQDLTDNIMD</sequence>
<keyword evidence="2" id="KW-1185">Reference proteome</keyword>
<dbReference type="AlphaFoldDB" id="A0A392V1Z6"/>
<dbReference type="Proteomes" id="UP000265520">
    <property type="component" value="Unassembled WGS sequence"/>
</dbReference>
<proteinExistence type="predicted"/>
<accession>A0A392V1Z6</accession>
<evidence type="ECO:0000313" key="1">
    <source>
        <dbReference type="EMBL" id="MCI82324.1"/>
    </source>
</evidence>
<organism evidence="1 2">
    <name type="scientific">Trifolium medium</name>
    <dbReference type="NCBI Taxonomy" id="97028"/>
    <lineage>
        <taxon>Eukaryota</taxon>
        <taxon>Viridiplantae</taxon>
        <taxon>Streptophyta</taxon>
        <taxon>Embryophyta</taxon>
        <taxon>Tracheophyta</taxon>
        <taxon>Spermatophyta</taxon>
        <taxon>Magnoliopsida</taxon>
        <taxon>eudicotyledons</taxon>
        <taxon>Gunneridae</taxon>
        <taxon>Pentapetalae</taxon>
        <taxon>rosids</taxon>
        <taxon>fabids</taxon>
        <taxon>Fabales</taxon>
        <taxon>Fabaceae</taxon>
        <taxon>Papilionoideae</taxon>
        <taxon>50 kb inversion clade</taxon>
        <taxon>NPAAA clade</taxon>
        <taxon>Hologalegina</taxon>
        <taxon>IRL clade</taxon>
        <taxon>Trifolieae</taxon>
        <taxon>Trifolium</taxon>
    </lineage>
</organism>
<feature type="non-terminal residue" evidence="1">
    <location>
        <position position="33"/>
    </location>
</feature>
<comment type="caution">
    <text evidence="1">The sequence shown here is derived from an EMBL/GenBank/DDBJ whole genome shotgun (WGS) entry which is preliminary data.</text>
</comment>
<evidence type="ECO:0000313" key="2">
    <source>
        <dbReference type="Proteomes" id="UP000265520"/>
    </source>
</evidence>